<dbReference type="Proteomes" id="UP001550628">
    <property type="component" value="Unassembled WGS sequence"/>
</dbReference>
<evidence type="ECO:0000313" key="2">
    <source>
        <dbReference type="EMBL" id="MEU1955681.1"/>
    </source>
</evidence>
<evidence type="ECO:0000313" key="3">
    <source>
        <dbReference type="Proteomes" id="UP001550628"/>
    </source>
</evidence>
<keyword evidence="3" id="KW-1185">Reference proteome</keyword>
<reference evidence="2 3" key="1">
    <citation type="submission" date="2024-06" db="EMBL/GenBank/DDBJ databases">
        <title>The Natural Products Discovery Center: Release of the First 8490 Sequenced Strains for Exploring Actinobacteria Biosynthetic Diversity.</title>
        <authorList>
            <person name="Kalkreuter E."/>
            <person name="Kautsar S.A."/>
            <person name="Yang D."/>
            <person name="Bader C.D."/>
            <person name="Teijaro C.N."/>
            <person name="Fluegel L."/>
            <person name="Davis C.M."/>
            <person name="Simpson J.R."/>
            <person name="Lauterbach L."/>
            <person name="Steele A.D."/>
            <person name="Gui C."/>
            <person name="Meng S."/>
            <person name="Li G."/>
            <person name="Viehrig K."/>
            <person name="Ye F."/>
            <person name="Su P."/>
            <person name="Kiefer A.F."/>
            <person name="Nichols A."/>
            <person name="Cepeda A.J."/>
            <person name="Yan W."/>
            <person name="Fan B."/>
            <person name="Jiang Y."/>
            <person name="Adhikari A."/>
            <person name="Zheng C.-J."/>
            <person name="Schuster L."/>
            <person name="Cowan T.M."/>
            <person name="Smanski M.J."/>
            <person name="Chevrette M.G."/>
            <person name="De Carvalho L.P.S."/>
            <person name="Shen B."/>
        </authorList>
    </citation>
    <scope>NUCLEOTIDE SEQUENCE [LARGE SCALE GENOMIC DNA]</scope>
    <source>
        <strain evidence="2 3">NPDC019708</strain>
    </source>
</reference>
<sequence>MSTAVGDSNDPISPIDDDYIGNLDALTRDLDDIEAIAASALSGQPVDPAMTQSIANTPTDLTYSELTAHHQQRREVEGWGEPEMADILDPIALAHLERWRTAQRLPWEPSDLVVVGLSGLIGALGNLYNYHMDAAVLGGLSHLKNSDLLRRWEKQTARLPIDYTGPKFGGPAHRVRSAGHDVGRFFTALNQIRAGTFTGIWWEDGQRMVAEVTATRSGLLFAQAPEPHLAIALLLKHWAADFVTPMNLPLPGWSRLCEMPIPALRKFANDAYAGTNSGDGLNLRSGILTPGLGMLASEVIIRTHLHLGAYRSTGCSRLPTSTAAKRTEMLLASHAAAGAISLSKTAAAAITGETAMAARHLNVPVLLRTGQLALKVRSDTAARAEAGAPSWQQLIADETATWTLPEAVTLADLLADEHQQQPSEQVARSSLGDRRDSRATEPDAAPGVSSDLPGCHPVCAIDD</sequence>
<name>A0ABV2WXV8_9NOCA</name>
<dbReference type="RefSeq" id="WP_356959708.1">
    <property type="nucleotide sequence ID" value="NZ_JBEYBD010000033.1"/>
</dbReference>
<gene>
    <name evidence="2" type="ORF">ABZ510_27980</name>
</gene>
<feature type="compositionally biased region" description="Basic and acidic residues" evidence="1">
    <location>
        <begin position="431"/>
        <end position="441"/>
    </location>
</feature>
<accession>A0ABV2WXV8</accession>
<protein>
    <submittedName>
        <fullName evidence="2">Uncharacterized protein</fullName>
    </submittedName>
</protein>
<feature type="region of interest" description="Disordered" evidence="1">
    <location>
        <begin position="418"/>
        <end position="456"/>
    </location>
</feature>
<comment type="caution">
    <text evidence="2">The sequence shown here is derived from an EMBL/GenBank/DDBJ whole genome shotgun (WGS) entry which is preliminary data.</text>
</comment>
<proteinExistence type="predicted"/>
<dbReference type="EMBL" id="JBEYBF010000026">
    <property type="protein sequence ID" value="MEU1955681.1"/>
    <property type="molecule type" value="Genomic_DNA"/>
</dbReference>
<evidence type="ECO:0000256" key="1">
    <source>
        <dbReference type="SAM" id="MobiDB-lite"/>
    </source>
</evidence>
<organism evidence="2 3">
    <name type="scientific">Nocardia rhamnosiphila</name>
    <dbReference type="NCBI Taxonomy" id="426716"/>
    <lineage>
        <taxon>Bacteria</taxon>
        <taxon>Bacillati</taxon>
        <taxon>Actinomycetota</taxon>
        <taxon>Actinomycetes</taxon>
        <taxon>Mycobacteriales</taxon>
        <taxon>Nocardiaceae</taxon>
        <taxon>Nocardia</taxon>
    </lineage>
</organism>